<organism evidence="11 12">
    <name type="scientific">Shewanella bicestrii</name>
    <dbReference type="NCBI Taxonomy" id="2018305"/>
    <lineage>
        <taxon>Bacteria</taxon>
        <taxon>Pseudomonadati</taxon>
        <taxon>Pseudomonadota</taxon>
        <taxon>Gammaproteobacteria</taxon>
        <taxon>Alteromonadales</taxon>
        <taxon>Shewanellaceae</taxon>
        <taxon>Shewanella</taxon>
    </lineage>
</organism>
<evidence type="ECO:0000256" key="2">
    <source>
        <dbReference type="ARBA" id="ARBA00012374"/>
    </source>
</evidence>
<evidence type="ECO:0000256" key="5">
    <source>
        <dbReference type="ARBA" id="ARBA00022801"/>
    </source>
</evidence>
<dbReference type="PANTHER" id="PTHR14969">
    <property type="entry name" value="SPHINGOSINE-1-PHOSPHATE PHOSPHOHYDROLASE"/>
    <property type="match status" value="1"/>
</dbReference>
<keyword evidence="12" id="KW-1185">Reference proteome</keyword>
<dbReference type="Proteomes" id="UP000198367">
    <property type="component" value="Chromosome"/>
</dbReference>
<keyword evidence="7" id="KW-0472">Membrane</keyword>
<dbReference type="AlphaFoldDB" id="A0A220UII3"/>
<evidence type="ECO:0000313" key="11">
    <source>
        <dbReference type="EMBL" id="ASK67751.1"/>
    </source>
</evidence>
<accession>A0A220UII3</accession>
<evidence type="ECO:0000256" key="1">
    <source>
        <dbReference type="ARBA" id="ARBA00004651"/>
    </source>
</evidence>
<dbReference type="RefSeq" id="WP_089066806.1">
    <property type="nucleotide sequence ID" value="NZ_CP022358.1"/>
</dbReference>
<evidence type="ECO:0000256" key="7">
    <source>
        <dbReference type="ARBA" id="ARBA00023136"/>
    </source>
</evidence>
<evidence type="ECO:0000256" key="6">
    <source>
        <dbReference type="ARBA" id="ARBA00022989"/>
    </source>
</evidence>
<dbReference type="CDD" id="cd01610">
    <property type="entry name" value="PAP2_like"/>
    <property type="match status" value="1"/>
</dbReference>
<dbReference type="EC" id="3.6.1.27" evidence="2"/>
<keyword evidence="3" id="KW-1003">Cell membrane</keyword>
<dbReference type="Pfam" id="PF01569">
    <property type="entry name" value="PAP2"/>
    <property type="match status" value="1"/>
</dbReference>
<evidence type="ECO:0000313" key="12">
    <source>
        <dbReference type="Proteomes" id="UP000198367"/>
    </source>
</evidence>
<keyword evidence="6" id="KW-1133">Transmembrane helix</keyword>
<keyword evidence="4" id="KW-0812">Transmembrane</keyword>
<dbReference type="GO" id="GO:0005886">
    <property type="term" value="C:plasma membrane"/>
    <property type="evidence" value="ECO:0007669"/>
    <property type="project" value="UniProtKB-SubCell"/>
</dbReference>
<evidence type="ECO:0000259" key="10">
    <source>
        <dbReference type="SMART" id="SM00014"/>
    </source>
</evidence>
<evidence type="ECO:0000256" key="9">
    <source>
        <dbReference type="ARBA" id="ARBA00047594"/>
    </source>
</evidence>
<evidence type="ECO:0000256" key="3">
    <source>
        <dbReference type="ARBA" id="ARBA00022475"/>
    </source>
</evidence>
<dbReference type="InterPro" id="IPR000326">
    <property type="entry name" value="PAP2/HPO"/>
</dbReference>
<comment type="subcellular location">
    <subcellularLocation>
        <location evidence="1">Cell membrane</location>
        <topology evidence="1">Multi-pass membrane protein</topology>
    </subcellularLocation>
</comment>
<protein>
    <recommendedName>
        <fullName evidence="2">undecaprenyl-diphosphate phosphatase</fullName>
        <ecNumber evidence="2">3.6.1.27</ecNumber>
    </recommendedName>
    <alternativeName>
        <fullName evidence="8">Undecaprenyl pyrophosphate phosphatase</fullName>
    </alternativeName>
</protein>
<dbReference type="EMBL" id="CP022358">
    <property type="protein sequence ID" value="ASK67751.1"/>
    <property type="molecule type" value="Genomic_DNA"/>
</dbReference>
<comment type="catalytic activity">
    <reaction evidence="9">
        <text>di-trans,octa-cis-undecaprenyl diphosphate + H2O = di-trans,octa-cis-undecaprenyl phosphate + phosphate + H(+)</text>
        <dbReference type="Rhea" id="RHEA:28094"/>
        <dbReference type="ChEBI" id="CHEBI:15377"/>
        <dbReference type="ChEBI" id="CHEBI:15378"/>
        <dbReference type="ChEBI" id="CHEBI:43474"/>
        <dbReference type="ChEBI" id="CHEBI:58405"/>
        <dbReference type="ChEBI" id="CHEBI:60392"/>
        <dbReference type="EC" id="3.6.1.27"/>
    </reaction>
</comment>
<dbReference type="Gene3D" id="1.20.144.10">
    <property type="entry name" value="Phosphatidic acid phosphatase type 2/haloperoxidase"/>
    <property type="match status" value="1"/>
</dbReference>
<name>A0A220UII3_9GAMM</name>
<proteinExistence type="predicted"/>
<evidence type="ECO:0000256" key="8">
    <source>
        <dbReference type="ARBA" id="ARBA00032707"/>
    </source>
</evidence>
<dbReference type="PANTHER" id="PTHR14969:SF62">
    <property type="entry name" value="DECAPRENYLPHOSPHORYL-5-PHOSPHORIBOSE PHOSPHATASE RV3807C-RELATED"/>
    <property type="match status" value="1"/>
</dbReference>
<feature type="domain" description="Phosphatidic acid phosphatase type 2/haloperoxidase" evidence="10">
    <location>
        <begin position="60"/>
        <end position="167"/>
    </location>
</feature>
<sequence>MLSYITDLDKRMFYRIVGLSQRHGVYDWAKRISATGDGHVYLYLAVGLMLTHAQGQNLFNLLLASFLVELPLYLLIKNSIRRTRPCHALVGFEKGFEPSDRFSLPSGHTAAAFVMATSVAQVYPMAAPPAYAWALCIGASRIALGVHYPSDIAAGALLGTGAVLLVHPVI</sequence>
<reference evidence="11 12" key="1">
    <citation type="submission" date="2017-07" db="EMBL/GenBank/DDBJ databases">
        <title>Phenotypical and genomic characterization of a clinical isolate of Shewanella bicestrii sp. nov. producing an extended-spectrum beta-lactamase and a new oxacillinase variant.</title>
        <authorList>
            <person name="Jousset A.B."/>
            <person name="Bonnin R.A."/>
            <person name="Girlich D."/>
            <person name="Dabos L."/>
            <person name="Potron A."/>
            <person name="Dortet L."/>
            <person name="Glaser P."/>
            <person name="Naas T."/>
        </authorList>
    </citation>
    <scope>NUCLEOTIDE SEQUENCE [LARGE SCALE GENOMIC DNA]</scope>
    <source>
        <strain evidence="11 12">JAB-1</strain>
    </source>
</reference>
<evidence type="ECO:0000256" key="4">
    <source>
        <dbReference type="ARBA" id="ARBA00022692"/>
    </source>
</evidence>
<dbReference type="InterPro" id="IPR036938">
    <property type="entry name" value="PAP2/HPO_sf"/>
</dbReference>
<keyword evidence="5" id="KW-0378">Hydrolase</keyword>
<gene>
    <name evidence="11" type="ORF">CF168_02175</name>
</gene>
<dbReference type="SUPFAM" id="SSF48317">
    <property type="entry name" value="Acid phosphatase/Vanadium-dependent haloperoxidase"/>
    <property type="match status" value="1"/>
</dbReference>
<dbReference type="KEGG" id="sbj:CF168_02175"/>
<dbReference type="SMART" id="SM00014">
    <property type="entry name" value="acidPPc"/>
    <property type="match status" value="1"/>
</dbReference>
<dbReference type="GO" id="GO:0050380">
    <property type="term" value="F:undecaprenyl-diphosphatase activity"/>
    <property type="evidence" value="ECO:0007669"/>
    <property type="project" value="UniProtKB-EC"/>
</dbReference>